<dbReference type="GO" id="GO:0009289">
    <property type="term" value="C:pilus"/>
    <property type="evidence" value="ECO:0007669"/>
    <property type="project" value="InterPro"/>
</dbReference>
<gene>
    <name evidence="2" type="ORF">BUE93_09265</name>
</gene>
<dbReference type="InterPro" id="IPR045584">
    <property type="entry name" value="Pilin-like"/>
</dbReference>
<comment type="caution">
    <text evidence="2">The sequence shown here is derived from an EMBL/GenBank/DDBJ whole genome shotgun (WGS) entry which is preliminary data.</text>
</comment>
<keyword evidence="1" id="KW-1133">Transmembrane helix</keyword>
<name>A0A2S9X5I4_9NEIS</name>
<evidence type="ECO:0000256" key="1">
    <source>
        <dbReference type="SAM" id="Phobius"/>
    </source>
</evidence>
<organism evidence="2 3">
    <name type="scientific">Chromobacterium amazonense</name>
    <dbReference type="NCBI Taxonomy" id="1382803"/>
    <lineage>
        <taxon>Bacteria</taxon>
        <taxon>Pseudomonadati</taxon>
        <taxon>Pseudomonadota</taxon>
        <taxon>Betaproteobacteria</taxon>
        <taxon>Neisseriales</taxon>
        <taxon>Chromobacteriaceae</taxon>
        <taxon>Chromobacterium</taxon>
    </lineage>
</organism>
<proteinExistence type="predicted"/>
<dbReference type="RefSeq" id="WP_106076603.1">
    <property type="nucleotide sequence ID" value="NZ_MTBD01000022.1"/>
</dbReference>
<accession>A0A2S9X5I4</accession>
<protein>
    <submittedName>
        <fullName evidence="2">Uncharacterized protein</fullName>
    </submittedName>
</protein>
<keyword evidence="1" id="KW-0812">Transmembrane</keyword>
<dbReference type="Proteomes" id="UP000239469">
    <property type="component" value="Unassembled WGS sequence"/>
</dbReference>
<dbReference type="Pfam" id="PF05307">
    <property type="entry name" value="Bundlin"/>
    <property type="match status" value="1"/>
</dbReference>
<sequence length="178" mass="18775">MGAFEVKKSLNQKQLGLSLIEASMVLALSAVVVAGAVMYYGIASDNSKVQRAMEQLSGVQATVATLYASQSDYADLDSIALQGSGALPNSYFNSDGKMINPWSGEVEIKPAADKLSYTMKYKDVPTKACVKLVTTELGSGVKTVNINETGKKTLPLSLADANTGCSAGTTVSLEYEMK</sequence>
<dbReference type="SUPFAM" id="SSF54523">
    <property type="entry name" value="Pili subunits"/>
    <property type="match status" value="1"/>
</dbReference>
<keyword evidence="1" id="KW-0472">Membrane</keyword>
<dbReference type="EMBL" id="MTBD01000022">
    <property type="protein sequence ID" value="PRP70953.1"/>
    <property type="molecule type" value="Genomic_DNA"/>
</dbReference>
<reference evidence="2 3" key="1">
    <citation type="submission" date="2017-01" db="EMBL/GenBank/DDBJ databases">
        <title>New insights into the genetic diversity of Chromobacterium isolated from tropical freshwater lake.</title>
        <authorList>
            <person name="Santos A.B."/>
            <person name="Nascimento A.M."/>
            <person name="Da Silva P.C."/>
        </authorList>
    </citation>
    <scope>NUCLEOTIDE SEQUENCE [LARGE SCALE GENOMIC DNA]</scope>
    <source>
        <strain evidence="2 3">56AF</strain>
    </source>
</reference>
<dbReference type="AlphaFoldDB" id="A0A2S9X5I4"/>
<dbReference type="InterPro" id="IPR007971">
    <property type="entry name" value="Bundlin"/>
</dbReference>
<evidence type="ECO:0000313" key="3">
    <source>
        <dbReference type="Proteomes" id="UP000239469"/>
    </source>
</evidence>
<dbReference type="Gene3D" id="3.30.1690.10">
    <property type="entry name" value="TcpA-like pilin"/>
    <property type="match status" value="1"/>
</dbReference>
<feature type="transmembrane region" description="Helical" evidence="1">
    <location>
        <begin position="20"/>
        <end position="42"/>
    </location>
</feature>
<evidence type="ECO:0000313" key="2">
    <source>
        <dbReference type="EMBL" id="PRP70953.1"/>
    </source>
</evidence>